<name>A0A1J1HBD9_PLARL</name>
<protein>
    <submittedName>
        <fullName evidence="2">Uncharacterized protein</fullName>
    </submittedName>
</protein>
<organism evidence="2 3">
    <name type="scientific">Plasmodium relictum</name>
    <dbReference type="NCBI Taxonomy" id="85471"/>
    <lineage>
        <taxon>Eukaryota</taxon>
        <taxon>Sar</taxon>
        <taxon>Alveolata</taxon>
        <taxon>Apicomplexa</taxon>
        <taxon>Aconoidasida</taxon>
        <taxon>Haemosporida</taxon>
        <taxon>Plasmodiidae</taxon>
        <taxon>Plasmodium</taxon>
        <taxon>Plasmodium (Haemamoeba)</taxon>
    </lineage>
</organism>
<keyword evidence="1" id="KW-0175">Coiled coil</keyword>
<evidence type="ECO:0000256" key="1">
    <source>
        <dbReference type="SAM" id="Coils"/>
    </source>
</evidence>
<dbReference type="RefSeq" id="XP_028533882.1">
    <property type="nucleotide sequence ID" value="XM_028677499.1"/>
</dbReference>
<dbReference type="EMBL" id="LN835306">
    <property type="protein sequence ID" value="CRH00880.1"/>
    <property type="molecule type" value="Genomic_DNA"/>
</dbReference>
<dbReference type="OMA" id="ECREEDF"/>
<reference evidence="2 3" key="1">
    <citation type="submission" date="2015-04" db="EMBL/GenBank/DDBJ databases">
        <authorList>
            <consortium name="Pathogen Informatics"/>
        </authorList>
    </citation>
    <scope>NUCLEOTIDE SEQUENCE [LARGE SCALE GENOMIC DNA]</scope>
    <source>
        <strain evidence="2 3">SGS1</strain>
    </source>
</reference>
<accession>A0A1J1HBD9</accession>
<evidence type="ECO:0000313" key="2">
    <source>
        <dbReference type="EMBL" id="CRH00880.1"/>
    </source>
</evidence>
<dbReference type="Proteomes" id="UP000220158">
    <property type="component" value="Chromosome 11"/>
</dbReference>
<dbReference type="GeneID" id="39737004"/>
<evidence type="ECO:0000313" key="3">
    <source>
        <dbReference type="Proteomes" id="UP000220158"/>
    </source>
</evidence>
<dbReference type="VEuPathDB" id="PlasmoDB:PRELSG_1122500"/>
<feature type="coiled-coil region" evidence="1">
    <location>
        <begin position="437"/>
        <end position="485"/>
    </location>
</feature>
<gene>
    <name evidence="2" type="ORF">PRELSG_1122500</name>
</gene>
<dbReference type="KEGG" id="prel:PRELSG_1122500"/>
<sequence length="570" mass="68048">MQNAWYKINKAMKNIQNVISTEDDTIFINEKSESLNNDCNKEVTNKKESNINYNIKKSTLNNCDSKNLLFNDEENNKEKIYTKNILYQEIINNINLFNSFIKNEKTQLFINEYKIKHYNTEEKKFFLLDFICMCKYILYILTKFLNINLVDKFEYIHMNKEEYDYNITHLFLNILKVDKLFEINNDKEINKENSEDNKTYLKNNIDQNKGAKEKCSISNYSEEKKITIDVKKIFDLEYKKENTDTVINKKNISKQNENFIITKVLKDENLCNLHDEVWIESNESKNNKINNKHIIKKEENTINEGFQKYRIFHNNIDKEKIEVQNMETNMKEKKRKNDYNVDNSNNIPCDEKSLIFTNADLDFKSLEKKEDTLRNNNNEIFPNKASLIECEEEDFSINNENRINLKNIIKSLEEENNVKINLLNDKIKYLKGEIIKNKKILINFEKLKSDVEIYKNELNNKNKIIEDLIHEKNILQDHINKIQSKLDDTKKINEDKDKLTKYCKENHVDKQIIIEIIKNSQDTLKTKNIKNQIFLILCDILGIKGIIEDFQEKTISDQFLEFLDEETKEF</sequence>
<dbReference type="AlphaFoldDB" id="A0A1J1HBD9"/>
<keyword evidence="3" id="KW-1185">Reference proteome</keyword>
<dbReference type="OrthoDB" id="392772at2759"/>
<proteinExistence type="predicted"/>